<proteinExistence type="predicted"/>
<name>A0ACC0UQU5_9HYPO</name>
<gene>
    <name evidence="1" type="ORF">N3K66_008681</name>
</gene>
<evidence type="ECO:0000313" key="1">
    <source>
        <dbReference type="EMBL" id="KAI9896509.1"/>
    </source>
</evidence>
<keyword evidence="2" id="KW-1185">Reference proteome</keyword>
<dbReference type="EMBL" id="CM047948">
    <property type="protein sequence ID" value="KAI9896509.1"/>
    <property type="molecule type" value="Genomic_DNA"/>
</dbReference>
<reference evidence="1" key="1">
    <citation type="submission" date="2022-10" db="EMBL/GenBank/DDBJ databases">
        <title>Complete Genome of Trichothecium roseum strain YXFP-22015, a Plant Pathogen Isolated from Citrus.</title>
        <authorList>
            <person name="Wang Y."/>
            <person name="Zhu L."/>
        </authorList>
    </citation>
    <scope>NUCLEOTIDE SEQUENCE</scope>
    <source>
        <strain evidence="1">YXFP-22015</strain>
    </source>
</reference>
<organism evidence="1 2">
    <name type="scientific">Trichothecium roseum</name>
    <dbReference type="NCBI Taxonomy" id="47278"/>
    <lineage>
        <taxon>Eukaryota</taxon>
        <taxon>Fungi</taxon>
        <taxon>Dikarya</taxon>
        <taxon>Ascomycota</taxon>
        <taxon>Pezizomycotina</taxon>
        <taxon>Sordariomycetes</taxon>
        <taxon>Hypocreomycetidae</taxon>
        <taxon>Hypocreales</taxon>
        <taxon>Hypocreales incertae sedis</taxon>
        <taxon>Trichothecium</taxon>
    </lineage>
</organism>
<sequence length="459" mass="51539">MPSPTPPPKRKAADGPVSPPPIKRKLQSGTTKNAVSNFFTPASQKPKDRTNWSERSCDDRPATLLVGRYLPEGGEDASPLRRKIAALDLDSTLIVTASGKRHANSATDWKWWDAMVPGRLREMYEKEGYRIVILSNQAGLTLHFDANYKGPKAGVQKRVNDFKQKCSAILNNLDLPTTVYAATAKDIYRKPRAGMWTALCEDYGIPKDEIDLENSIFVGDAGGRTASLGKSQDGVAAVAKDFSCSDRNFAHNVGVRYLTPEEFFLGEKPRDFAREFDLANFPHKDGEEGKEIVFEKRNTKDIVLFCGPPGAGKSTFYWKNLKPLGYERINQDTLKSRDKCLKAAREHLEEGESVAIDNTNADPDTRAMWTELAKKAKVPIRCVWFKTPLHVSEHNDAVRSLNKELNPESRAVLPKTAFAGFASRHKPPQVKEGFQDVTEIEFEFRGTKEEYAIWARYWL</sequence>
<comment type="caution">
    <text evidence="1">The sequence shown here is derived from an EMBL/GenBank/DDBJ whole genome shotgun (WGS) entry which is preliminary data.</text>
</comment>
<accession>A0ACC0UQU5</accession>
<protein>
    <submittedName>
        <fullName evidence="1">Uncharacterized protein</fullName>
    </submittedName>
</protein>
<dbReference type="Proteomes" id="UP001163324">
    <property type="component" value="Chromosome 9"/>
</dbReference>
<evidence type="ECO:0000313" key="2">
    <source>
        <dbReference type="Proteomes" id="UP001163324"/>
    </source>
</evidence>